<dbReference type="GO" id="GO:0010181">
    <property type="term" value="F:FMN binding"/>
    <property type="evidence" value="ECO:0007669"/>
    <property type="project" value="InterPro"/>
</dbReference>
<dbReference type="GO" id="GO:0004733">
    <property type="term" value="F:pyridoxamine phosphate oxidase activity"/>
    <property type="evidence" value="ECO:0007669"/>
    <property type="project" value="UniProtKB-EC"/>
</dbReference>
<dbReference type="Proteomes" id="UP000280197">
    <property type="component" value="Chromosome"/>
</dbReference>
<dbReference type="PANTHER" id="PTHR10851:SF0">
    <property type="entry name" value="PYRIDOXINE-5'-PHOSPHATE OXIDASE"/>
    <property type="match status" value="1"/>
</dbReference>
<keyword evidence="3 5" id="KW-0288">FMN</keyword>
<proteinExistence type="inferred from homology"/>
<dbReference type="PIRSF" id="PIRSF000190">
    <property type="entry name" value="Pyd_amn-ph_oxd"/>
    <property type="match status" value="1"/>
</dbReference>
<comment type="cofactor">
    <cofactor evidence="5">
        <name>FMN</name>
        <dbReference type="ChEBI" id="CHEBI:58210"/>
    </cofactor>
    <text evidence="5">Binds 1 FMN per subunit.</text>
</comment>
<feature type="binding site" evidence="5">
    <location>
        <position position="207"/>
    </location>
    <ligand>
        <name>FMN</name>
        <dbReference type="ChEBI" id="CHEBI:58210"/>
    </ligand>
</feature>
<dbReference type="PANTHER" id="PTHR10851">
    <property type="entry name" value="PYRIDOXINE-5-PHOSPHATE OXIDASE"/>
    <property type="match status" value="1"/>
</dbReference>
<evidence type="ECO:0000256" key="4">
    <source>
        <dbReference type="ARBA" id="ARBA00023002"/>
    </source>
</evidence>
<dbReference type="EC" id="1.4.3.5" evidence="9"/>
<keyword evidence="10" id="KW-1185">Reference proteome</keyword>
<evidence type="ECO:0000259" key="7">
    <source>
        <dbReference type="Pfam" id="PF01243"/>
    </source>
</evidence>
<feature type="domain" description="Pyridoxamine 5'-phosphate oxidase N-terminal" evidence="7">
    <location>
        <begin position="54"/>
        <end position="174"/>
    </location>
</feature>
<keyword evidence="2" id="KW-0285">Flavoprotein</keyword>
<gene>
    <name evidence="9" type="ORF">EJC51_01035</name>
</gene>
<evidence type="ECO:0000256" key="3">
    <source>
        <dbReference type="ARBA" id="ARBA00022643"/>
    </source>
</evidence>
<reference evidence="9 10" key="1">
    <citation type="submission" date="2018-12" db="EMBL/GenBank/DDBJ databases">
        <authorList>
            <person name="Li K."/>
        </authorList>
    </citation>
    <scope>NUCLEOTIDE SEQUENCE [LARGE SCALE GENOMIC DNA]</scope>
    <source>
        <strain evidence="10">CR22</strain>
    </source>
</reference>
<name>A0A3S9HRW2_9ACTN</name>
<evidence type="ECO:0000256" key="5">
    <source>
        <dbReference type="PIRSR" id="PIRSR000190-2"/>
    </source>
</evidence>
<evidence type="ECO:0000259" key="8">
    <source>
        <dbReference type="Pfam" id="PF10590"/>
    </source>
</evidence>
<feature type="binding site" evidence="5">
    <location>
        <position position="217"/>
    </location>
    <ligand>
        <name>FMN</name>
        <dbReference type="ChEBI" id="CHEBI:58210"/>
    </ligand>
</feature>
<dbReference type="InterPro" id="IPR000659">
    <property type="entry name" value="Pyridox_Oxase"/>
</dbReference>
<dbReference type="NCBIfam" id="NF004231">
    <property type="entry name" value="PRK05679.1"/>
    <property type="match status" value="1"/>
</dbReference>
<feature type="region of interest" description="Disordered" evidence="6">
    <location>
        <begin position="1"/>
        <end position="21"/>
    </location>
</feature>
<feature type="domain" description="Pyridoxine 5'-phosphate oxidase dimerisation C-terminal" evidence="8">
    <location>
        <begin position="194"/>
        <end position="234"/>
    </location>
</feature>
<evidence type="ECO:0000256" key="2">
    <source>
        <dbReference type="ARBA" id="ARBA00022630"/>
    </source>
</evidence>
<evidence type="ECO:0000256" key="1">
    <source>
        <dbReference type="ARBA" id="ARBA00007301"/>
    </source>
</evidence>
<dbReference type="EMBL" id="CP034463">
    <property type="protein sequence ID" value="AZP14863.1"/>
    <property type="molecule type" value="Genomic_DNA"/>
</dbReference>
<dbReference type="KEGG" id="saqu:EJC51_01035"/>
<evidence type="ECO:0000313" key="10">
    <source>
        <dbReference type="Proteomes" id="UP000280197"/>
    </source>
</evidence>
<feature type="binding site" evidence="5">
    <location>
        <position position="102"/>
    </location>
    <ligand>
        <name>FMN</name>
        <dbReference type="ChEBI" id="CHEBI:58210"/>
    </ligand>
</feature>
<evidence type="ECO:0000256" key="6">
    <source>
        <dbReference type="SAM" id="MobiDB-lite"/>
    </source>
</evidence>
<dbReference type="Gene3D" id="2.30.110.10">
    <property type="entry name" value="Electron Transport, Fmn-binding Protein, Chain A"/>
    <property type="match status" value="1"/>
</dbReference>
<organism evidence="9 10">
    <name type="scientific">Streptomyces aquilus</name>
    <dbReference type="NCBI Taxonomy" id="2548456"/>
    <lineage>
        <taxon>Bacteria</taxon>
        <taxon>Bacillati</taxon>
        <taxon>Actinomycetota</taxon>
        <taxon>Actinomycetes</taxon>
        <taxon>Kitasatosporales</taxon>
        <taxon>Streptomycetaceae</taxon>
        <taxon>Streptomyces</taxon>
    </lineage>
</organism>
<comment type="similarity">
    <text evidence="1">Belongs to the pyridoxamine 5'-phosphate oxidase family.</text>
</comment>
<dbReference type="AlphaFoldDB" id="A0A3S9HRW2"/>
<dbReference type="InterPro" id="IPR019576">
    <property type="entry name" value="Pyridoxamine_oxidase_dimer_C"/>
</dbReference>
<protein>
    <submittedName>
        <fullName evidence="9">Pyridoxal 5'-phosphate synthase</fullName>
        <ecNumber evidence="9">1.4.3.5</ecNumber>
    </submittedName>
</protein>
<sequence length="234" mass="26650">MGPVRDRRQRNTRVSGGLVSAQHESLSGLHDVAFPEWDNDPPREPFELLSRWLDEAEQQGCAEPRGAAVSTVDESFSLSSRMMTMVELTARGPVFATHTTSRKAHDIRATQSGSALFYWREIGRQLLVAGTFERVDEQKSESLWSNRHPALHPMSSLSRQSEVLTDPTALRDRVRLLEVEASQRPAPIARPLRYVGYELCGTHVEFWSSASDRLHRRLLYKWSGGQWCIRRLQP</sequence>
<dbReference type="InterPro" id="IPR012349">
    <property type="entry name" value="Split_barrel_FMN-bd"/>
</dbReference>
<feature type="binding site" evidence="5">
    <location>
        <position position="103"/>
    </location>
    <ligand>
        <name>FMN</name>
        <dbReference type="ChEBI" id="CHEBI:58210"/>
    </ligand>
</feature>
<keyword evidence="4 9" id="KW-0560">Oxidoreductase</keyword>
<feature type="binding site" evidence="5">
    <location>
        <position position="125"/>
    </location>
    <ligand>
        <name>FMN</name>
        <dbReference type="ChEBI" id="CHEBI:58210"/>
    </ligand>
</feature>
<dbReference type="Pfam" id="PF10590">
    <property type="entry name" value="PNP_phzG_C"/>
    <property type="match status" value="1"/>
</dbReference>
<evidence type="ECO:0000313" key="9">
    <source>
        <dbReference type="EMBL" id="AZP14863.1"/>
    </source>
</evidence>
<accession>A0A3S9HRW2</accession>
<dbReference type="InterPro" id="IPR011576">
    <property type="entry name" value="Pyridox_Oxase_N"/>
</dbReference>
<feature type="binding site" evidence="5">
    <location>
        <begin position="160"/>
        <end position="161"/>
    </location>
    <ligand>
        <name>FMN</name>
        <dbReference type="ChEBI" id="CHEBI:58210"/>
    </ligand>
</feature>
<dbReference type="SUPFAM" id="SSF50475">
    <property type="entry name" value="FMN-binding split barrel"/>
    <property type="match status" value="1"/>
</dbReference>
<dbReference type="GO" id="GO:0008615">
    <property type="term" value="P:pyridoxine biosynthetic process"/>
    <property type="evidence" value="ECO:0007669"/>
    <property type="project" value="InterPro"/>
</dbReference>
<dbReference type="Pfam" id="PF01243">
    <property type="entry name" value="PNPOx_N"/>
    <property type="match status" value="1"/>
</dbReference>